<dbReference type="EMBL" id="ML119840">
    <property type="protein sequence ID" value="RPA72914.1"/>
    <property type="molecule type" value="Genomic_DNA"/>
</dbReference>
<evidence type="ECO:0000313" key="1">
    <source>
        <dbReference type="EMBL" id="RPA72914.1"/>
    </source>
</evidence>
<dbReference type="AlphaFoldDB" id="A0A3N4HTC3"/>
<sequence length="348" mass="38749">MGNTVSKKRRSGSNFGTLKDILPVPVYDHPTGRRMDTNTREALIPCKDTEGNRYGLIPGSKLQESSSDSMKEYVYGLRTVFDSEKFPEAKGHEFIGTAIYVGMGYFVTCAHNVAHPGNGDLPRYTRLRVYITFPQSDIPDTIGIKEIEVDFKGSAIAGDPQNELFIDNIKSPNAKDLAILRVREHDKHHFENIPILKPALLDDNGKVTLTAINGPCAYTLDEIHRYADYCAPQADNFKEAVKQLRPGFVTEWVADRVESAPRRKFWDGSSPPVVSYQISTTPGSSGSLLSQNGKFVAVHSCGPEQPIDELSCNRGILIGTKTAKTFFKQYLKELIDNDPTWKEFVTAK</sequence>
<dbReference type="Proteomes" id="UP000275078">
    <property type="component" value="Unassembled WGS sequence"/>
</dbReference>
<proteinExistence type="predicted"/>
<reference evidence="1 2" key="1">
    <citation type="journal article" date="2018" name="Nat. Ecol. Evol.">
        <title>Pezizomycetes genomes reveal the molecular basis of ectomycorrhizal truffle lifestyle.</title>
        <authorList>
            <person name="Murat C."/>
            <person name="Payen T."/>
            <person name="Noel B."/>
            <person name="Kuo A."/>
            <person name="Morin E."/>
            <person name="Chen J."/>
            <person name="Kohler A."/>
            <person name="Krizsan K."/>
            <person name="Balestrini R."/>
            <person name="Da Silva C."/>
            <person name="Montanini B."/>
            <person name="Hainaut M."/>
            <person name="Levati E."/>
            <person name="Barry K.W."/>
            <person name="Belfiori B."/>
            <person name="Cichocki N."/>
            <person name="Clum A."/>
            <person name="Dockter R.B."/>
            <person name="Fauchery L."/>
            <person name="Guy J."/>
            <person name="Iotti M."/>
            <person name="Le Tacon F."/>
            <person name="Lindquist E.A."/>
            <person name="Lipzen A."/>
            <person name="Malagnac F."/>
            <person name="Mello A."/>
            <person name="Molinier V."/>
            <person name="Miyauchi S."/>
            <person name="Poulain J."/>
            <person name="Riccioni C."/>
            <person name="Rubini A."/>
            <person name="Sitrit Y."/>
            <person name="Splivallo R."/>
            <person name="Traeger S."/>
            <person name="Wang M."/>
            <person name="Zifcakova L."/>
            <person name="Wipf D."/>
            <person name="Zambonelli A."/>
            <person name="Paolocci F."/>
            <person name="Nowrousian M."/>
            <person name="Ottonello S."/>
            <person name="Baldrian P."/>
            <person name="Spatafora J.W."/>
            <person name="Henrissat B."/>
            <person name="Nagy L.G."/>
            <person name="Aury J.M."/>
            <person name="Wincker P."/>
            <person name="Grigoriev I.V."/>
            <person name="Bonfante P."/>
            <person name="Martin F.M."/>
        </authorList>
    </citation>
    <scope>NUCLEOTIDE SEQUENCE [LARGE SCALE GENOMIC DNA]</scope>
    <source>
        <strain evidence="1 2">RN42</strain>
    </source>
</reference>
<protein>
    <recommendedName>
        <fullName evidence="3">Trypsin-like serine protease</fullName>
    </recommendedName>
</protein>
<keyword evidence="2" id="KW-1185">Reference proteome</keyword>
<organism evidence="1 2">
    <name type="scientific">Ascobolus immersus RN42</name>
    <dbReference type="NCBI Taxonomy" id="1160509"/>
    <lineage>
        <taxon>Eukaryota</taxon>
        <taxon>Fungi</taxon>
        <taxon>Dikarya</taxon>
        <taxon>Ascomycota</taxon>
        <taxon>Pezizomycotina</taxon>
        <taxon>Pezizomycetes</taxon>
        <taxon>Pezizales</taxon>
        <taxon>Ascobolaceae</taxon>
        <taxon>Ascobolus</taxon>
    </lineage>
</organism>
<name>A0A3N4HTC3_ASCIM</name>
<evidence type="ECO:0000313" key="2">
    <source>
        <dbReference type="Proteomes" id="UP000275078"/>
    </source>
</evidence>
<dbReference type="SUPFAM" id="SSF50494">
    <property type="entry name" value="Trypsin-like serine proteases"/>
    <property type="match status" value="1"/>
</dbReference>
<accession>A0A3N4HTC3</accession>
<gene>
    <name evidence="1" type="ORF">BJ508DRAFT_419221</name>
</gene>
<evidence type="ECO:0008006" key="3">
    <source>
        <dbReference type="Google" id="ProtNLM"/>
    </source>
</evidence>
<dbReference type="InterPro" id="IPR009003">
    <property type="entry name" value="Peptidase_S1_PA"/>
</dbReference>